<reference evidence="2" key="1">
    <citation type="submission" date="2022-03" db="EMBL/GenBank/DDBJ databases">
        <authorList>
            <person name="Lindestad O."/>
        </authorList>
    </citation>
    <scope>NUCLEOTIDE SEQUENCE</scope>
</reference>
<feature type="signal peptide" evidence="1">
    <location>
        <begin position="1"/>
        <end position="25"/>
    </location>
</feature>
<evidence type="ECO:0000256" key="1">
    <source>
        <dbReference type="SAM" id="SignalP"/>
    </source>
</evidence>
<comment type="caution">
    <text evidence="2">The sequence shown here is derived from an EMBL/GenBank/DDBJ whole genome shotgun (WGS) entry which is preliminary data.</text>
</comment>
<evidence type="ECO:0000313" key="2">
    <source>
        <dbReference type="EMBL" id="CAH2216619.1"/>
    </source>
</evidence>
<protein>
    <submittedName>
        <fullName evidence="2">Jg17864 protein</fullName>
    </submittedName>
</protein>
<dbReference type="EMBL" id="CAKXAJ010016148">
    <property type="protein sequence ID" value="CAH2216619.1"/>
    <property type="molecule type" value="Genomic_DNA"/>
</dbReference>
<dbReference type="OrthoDB" id="7458733at2759"/>
<name>A0A8S4QUE6_9NEOP</name>
<evidence type="ECO:0000313" key="3">
    <source>
        <dbReference type="Proteomes" id="UP000838756"/>
    </source>
</evidence>
<dbReference type="AlphaFoldDB" id="A0A8S4QUE6"/>
<dbReference type="Proteomes" id="UP000838756">
    <property type="component" value="Unassembled WGS sequence"/>
</dbReference>
<proteinExistence type="predicted"/>
<sequence>MYLKIAGNASVALLVLQMFMGGGDHLPDNKNSNQPTQELECYVDAPGNAGITQDMVEKGTNEMPCASSEEVQICSHNGCWDAKWQYKELVTKAEVLISQLLVSHHYDSINNFLTLYRNYKATPDHTLKEFFPKYNPPIQPYKHTCVGLAIEVMKCLKSLETDFPGIEQSIMVVSCEENVEKMVEYTTLHQRPPEFPIVTEKDHVMVACHLQLDGRPGLFLSDLGYHVARLVTVMVDRGHPHTGWFTQASKPRYIKEFNYQFNQENQNYVEWHERETKADKVILQRSLVYVERAYLSAIEFTEKRNLVWDMKNLLARGSNGALLAGINFVSNRKETKVTVSYMGPDGVKLRNKLNVEVFLNLAEIPENVVQDVKECNEQLNMEEGMLMSILNELAVIMSNRNFVSDMLDLNELIRELTIIKK</sequence>
<feature type="chain" id="PRO_5035753156" evidence="1">
    <location>
        <begin position="26"/>
        <end position="421"/>
    </location>
</feature>
<keyword evidence="3" id="KW-1185">Reference proteome</keyword>
<gene>
    <name evidence="2" type="primary">jg17864</name>
    <name evidence="2" type="ORF">PAEG_LOCUS4609</name>
</gene>
<accession>A0A8S4QUE6</accession>
<organism evidence="2 3">
    <name type="scientific">Pararge aegeria aegeria</name>
    <dbReference type="NCBI Taxonomy" id="348720"/>
    <lineage>
        <taxon>Eukaryota</taxon>
        <taxon>Metazoa</taxon>
        <taxon>Ecdysozoa</taxon>
        <taxon>Arthropoda</taxon>
        <taxon>Hexapoda</taxon>
        <taxon>Insecta</taxon>
        <taxon>Pterygota</taxon>
        <taxon>Neoptera</taxon>
        <taxon>Endopterygota</taxon>
        <taxon>Lepidoptera</taxon>
        <taxon>Glossata</taxon>
        <taxon>Ditrysia</taxon>
        <taxon>Papilionoidea</taxon>
        <taxon>Nymphalidae</taxon>
        <taxon>Satyrinae</taxon>
        <taxon>Satyrini</taxon>
        <taxon>Parargina</taxon>
        <taxon>Pararge</taxon>
    </lineage>
</organism>
<keyword evidence="1" id="KW-0732">Signal</keyword>